<feature type="domain" description="Zn(2)-C6 fungal-type" evidence="7">
    <location>
        <begin position="61"/>
        <end position="90"/>
    </location>
</feature>
<dbReference type="PANTHER" id="PTHR47338">
    <property type="entry name" value="ZN(II)2CYS6 TRANSCRIPTION FACTOR (EUROFUNG)-RELATED"/>
    <property type="match status" value="1"/>
</dbReference>
<evidence type="ECO:0000256" key="4">
    <source>
        <dbReference type="ARBA" id="ARBA00023163"/>
    </source>
</evidence>
<dbReference type="InterPro" id="IPR007219">
    <property type="entry name" value="XnlR_reg_dom"/>
</dbReference>
<dbReference type="SMART" id="SM00066">
    <property type="entry name" value="GAL4"/>
    <property type="match status" value="1"/>
</dbReference>
<dbReference type="AlphaFoldDB" id="A0A9P8BWJ3"/>
<name>A0A9P8BWJ3_9FUNG</name>
<reference evidence="8" key="1">
    <citation type="submission" date="2021-06" db="EMBL/GenBank/DDBJ databases">
        <title>Genome Sequence of Mortierella hyaline Strain SCG-10, a Cold-Adapted, Nitrate-Reducing Fungus Isolated from Soil in Minnesota, USA.</title>
        <authorList>
            <person name="Aldossari N."/>
        </authorList>
    </citation>
    <scope>NUCLEOTIDE SEQUENCE</scope>
    <source>
        <strain evidence="8">SCG-10</strain>
    </source>
</reference>
<feature type="compositionally biased region" description="Low complexity" evidence="6">
    <location>
        <begin position="995"/>
        <end position="1006"/>
    </location>
</feature>
<feature type="region of interest" description="Disordered" evidence="6">
    <location>
        <begin position="1"/>
        <end position="52"/>
    </location>
</feature>
<feature type="region of interest" description="Disordered" evidence="6">
    <location>
        <begin position="981"/>
        <end position="1149"/>
    </location>
</feature>
<keyword evidence="9" id="KW-1185">Reference proteome</keyword>
<feature type="compositionally biased region" description="Polar residues" evidence="6">
    <location>
        <begin position="1073"/>
        <end position="1098"/>
    </location>
</feature>
<protein>
    <recommendedName>
        <fullName evidence="7">Zn(2)-C6 fungal-type domain-containing protein</fullName>
    </recommendedName>
</protein>
<dbReference type="CDD" id="cd12148">
    <property type="entry name" value="fungal_TF_MHR"/>
    <property type="match status" value="1"/>
</dbReference>
<dbReference type="Pfam" id="PF04082">
    <property type="entry name" value="Fungal_trans"/>
    <property type="match status" value="1"/>
</dbReference>
<dbReference type="OrthoDB" id="3362851at2759"/>
<evidence type="ECO:0000256" key="2">
    <source>
        <dbReference type="ARBA" id="ARBA00022723"/>
    </source>
</evidence>
<dbReference type="GO" id="GO:0003677">
    <property type="term" value="F:DNA binding"/>
    <property type="evidence" value="ECO:0007669"/>
    <property type="project" value="InterPro"/>
</dbReference>
<dbReference type="Proteomes" id="UP000707451">
    <property type="component" value="Unassembled WGS sequence"/>
</dbReference>
<keyword evidence="3" id="KW-0805">Transcription regulation</keyword>
<feature type="compositionally biased region" description="Polar residues" evidence="6">
    <location>
        <begin position="144"/>
        <end position="153"/>
    </location>
</feature>
<dbReference type="CDD" id="cd00067">
    <property type="entry name" value="GAL4"/>
    <property type="match status" value="1"/>
</dbReference>
<feature type="region of interest" description="Disordered" evidence="6">
    <location>
        <begin position="144"/>
        <end position="215"/>
    </location>
</feature>
<dbReference type="InterPro" id="IPR036864">
    <property type="entry name" value="Zn2-C6_fun-type_DNA-bd_sf"/>
</dbReference>
<evidence type="ECO:0000313" key="9">
    <source>
        <dbReference type="Proteomes" id="UP000707451"/>
    </source>
</evidence>
<evidence type="ECO:0000256" key="3">
    <source>
        <dbReference type="ARBA" id="ARBA00023015"/>
    </source>
</evidence>
<dbReference type="PANTHER" id="PTHR47338:SF5">
    <property type="entry name" value="ZN(II)2CYS6 TRANSCRIPTION FACTOR (EUROFUNG)"/>
    <property type="match status" value="1"/>
</dbReference>
<proteinExistence type="predicted"/>
<keyword evidence="2" id="KW-0479">Metal-binding</keyword>
<dbReference type="PROSITE" id="PS50048">
    <property type="entry name" value="ZN2_CY6_FUNGAL_2"/>
    <property type="match status" value="1"/>
</dbReference>
<feature type="compositionally biased region" description="Polar residues" evidence="6">
    <location>
        <begin position="193"/>
        <end position="205"/>
    </location>
</feature>
<feature type="compositionally biased region" description="Polar residues" evidence="6">
    <location>
        <begin position="1024"/>
        <end position="1033"/>
    </location>
</feature>
<feature type="compositionally biased region" description="Polar residues" evidence="6">
    <location>
        <begin position="1"/>
        <end position="12"/>
    </location>
</feature>
<keyword evidence="4" id="KW-0804">Transcription</keyword>
<keyword evidence="5" id="KW-0539">Nucleus</keyword>
<evidence type="ECO:0000256" key="6">
    <source>
        <dbReference type="SAM" id="MobiDB-lite"/>
    </source>
</evidence>
<dbReference type="GO" id="GO:0005634">
    <property type="term" value="C:nucleus"/>
    <property type="evidence" value="ECO:0007669"/>
    <property type="project" value="UniProtKB-SubCell"/>
</dbReference>
<evidence type="ECO:0000313" key="8">
    <source>
        <dbReference type="EMBL" id="KAG9070960.1"/>
    </source>
</evidence>
<dbReference type="PROSITE" id="PS00463">
    <property type="entry name" value="ZN2_CY6_FUNGAL_1"/>
    <property type="match status" value="1"/>
</dbReference>
<dbReference type="InterPro" id="IPR001138">
    <property type="entry name" value="Zn2Cys6_DnaBD"/>
</dbReference>
<evidence type="ECO:0000256" key="1">
    <source>
        <dbReference type="ARBA" id="ARBA00004123"/>
    </source>
</evidence>
<dbReference type="Pfam" id="PF00172">
    <property type="entry name" value="Zn_clus"/>
    <property type="match status" value="1"/>
</dbReference>
<evidence type="ECO:0000256" key="5">
    <source>
        <dbReference type="ARBA" id="ARBA00023242"/>
    </source>
</evidence>
<sequence>MFYSPAQSQVYPSQDDDDALWESPAPDNTSRPSSPSPAPNKDKSTASKKDAPPKRIRISIACVSCRHKKIKCDGQVPCSHCVKSAGKCVYPVATKPVNHQYVETLENRLKSVELHLKELLTKGTREASSDNNPEHQQQQIYITTDSQTSSTHGSRPASHYIPLAAKSSLPISRRPTGRSSSSLLELTPRLTDDANSSTQSGSLTKSGDRTDSGGADINVAETCSMEVLEILLGSLKVERDGTAKFLPGLMQQQEESYAQARTYSKPGPPGLSPMTDIPILDWESTELPKPYTLPTSLLSPKAINALIDLYFKSVHTFLPILHKPSFLTLCQEGEFRVPPFLLMAMCAVASCHANEVELEEIAKVDSFKSHHVLFDYARSLMDTYLDVPRLSTLQGLLLLTYYQVKVKRTGQYFRVRSYLGLAVHMALDMGLARDFYVHVEESESSSVFDNVLGHSNSVSTTISSSTLAQRLGPNNDALKSKVDKARWTVTQQERHLTWLGCYFLDGIISSLAGQEYCVAHGQLETRKLIRAANGTADTAQAATLIFWFVHLDLVKQRRRISEMYRALSLSPHRSHDAAIISSIAESTEMRSIEHALDTWLTTLPVHLIYPERKPTACQNGVFVESSLPSYYTLYLHRFYYSHELLLYRPLITLAAHQGDLSDFKSPLSKCARAAAMLTEIGEIIFQNYRWPWPGCGLFGYHMIQAIEIHILLMVNYGKTDTQELFYKTMGLLKGFVSLAKLPELEKAVLSMEQMVTGYIMNPESVSSLHWSNNSNTPGSVLQRYHQFQQHQKVANPGNGDNNGDNVMSLLEHSSLEQTPASSDYSSLGAMSMSPITPAISHLMQQHLHMDPQQRSQLNSPLMSSRSAATNIYSPLAAVNMVYSSLTGAANSLTGAVGVDLLQNNHHNGHGYRIHGANATGGLDGATYTNDARSHAASSPISSFLYNMDAPTPMSLYHQSAQDMLPYTNYLASGNGVDDLVDFESMVSPPPPSSTPLPGNLLPTPGLRSSLPPPTGVPPPRDQDNSNSNNQRTVTFLAPPKPPKRIHHQFTGSTNSSSKSQSQRPPVPKKPSRLMSTIGGNTSWISPSTPYPSNMNPSYLDNPHPPSHYSNSGNGHGRYMSDNHNGDDGSAVTDSTPLLAGQPAPPVSRRPLRVLQAQTQLYGLGVLQNPYNGSNEKAGDEVDPTGDGFDADQYAINIMSDPHISNKVLHHSRASRSQVL</sequence>
<dbReference type="Gene3D" id="4.10.240.10">
    <property type="entry name" value="Zn(2)-C6 fungal-type DNA-binding domain"/>
    <property type="match status" value="1"/>
</dbReference>
<feature type="compositionally biased region" description="Pro residues" evidence="6">
    <location>
        <begin position="1010"/>
        <end position="1019"/>
    </location>
</feature>
<dbReference type="SUPFAM" id="SSF57701">
    <property type="entry name" value="Zn2/Cys6 DNA-binding domain"/>
    <property type="match status" value="1"/>
</dbReference>
<dbReference type="GO" id="GO:0000981">
    <property type="term" value="F:DNA-binding transcription factor activity, RNA polymerase II-specific"/>
    <property type="evidence" value="ECO:0007669"/>
    <property type="project" value="InterPro"/>
</dbReference>
<dbReference type="GO" id="GO:0008270">
    <property type="term" value="F:zinc ion binding"/>
    <property type="evidence" value="ECO:0007669"/>
    <property type="project" value="InterPro"/>
</dbReference>
<evidence type="ECO:0000259" key="7">
    <source>
        <dbReference type="PROSITE" id="PS50048"/>
    </source>
</evidence>
<gene>
    <name evidence="8" type="ORF">KI688_008503</name>
</gene>
<feature type="compositionally biased region" description="Basic and acidic residues" evidence="6">
    <location>
        <begin position="40"/>
        <end position="52"/>
    </location>
</feature>
<accession>A0A9P8BWJ3</accession>
<comment type="caution">
    <text evidence="8">The sequence shown here is derived from an EMBL/GenBank/DDBJ whole genome shotgun (WGS) entry which is preliminary data.</text>
</comment>
<dbReference type="GO" id="GO:0006351">
    <property type="term" value="P:DNA-templated transcription"/>
    <property type="evidence" value="ECO:0007669"/>
    <property type="project" value="InterPro"/>
</dbReference>
<comment type="subcellular location">
    <subcellularLocation>
        <location evidence="1">Nucleus</location>
    </subcellularLocation>
</comment>
<dbReference type="EMBL" id="JAHRHY010000003">
    <property type="protein sequence ID" value="KAG9070960.1"/>
    <property type="molecule type" value="Genomic_DNA"/>
</dbReference>
<organism evidence="8 9">
    <name type="scientific">Linnemannia hyalina</name>
    <dbReference type="NCBI Taxonomy" id="64524"/>
    <lineage>
        <taxon>Eukaryota</taxon>
        <taxon>Fungi</taxon>
        <taxon>Fungi incertae sedis</taxon>
        <taxon>Mucoromycota</taxon>
        <taxon>Mortierellomycotina</taxon>
        <taxon>Mortierellomycetes</taxon>
        <taxon>Mortierellales</taxon>
        <taxon>Mortierellaceae</taxon>
        <taxon>Linnemannia</taxon>
    </lineage>
</organism>
<dbReference type="InterPro" id="IPR050815">
    <property type="entry name" value="TF_fung"/>
</dbReference>